<dbReference type="InterPro" id="IPR006148">
    <property type="entry name" value="Glc/Gal-6P_isomerase"/>
</dbReference>
<dbReference type="CDD" id="cd01399">
    <property type="entry name" value="GlcN6P_deaminase"/>
    <property type="match status" value="1"/>
</dbReference>
<dbReference type="PANTHER" id="PTHR11280">
    <property type="entry name" value="GLUCOSAMINE-6-PHOSPHATE ISOMERASE"/>
    <property type="match status" value="1"/>
</dbReference>
<dbReference type="EMBL" id="CP061801">
    <property type="protein sequence ID" value="QPK00042.1"/>
    <property type="molecule type" value="Genomic_DNA"/>
</dbReference>
<dbReference type="PROSITE" id="PS01161">
    <property type="entry name" value="GLC_GALNAC_ISOMERASE"/>
    <property type="match status" value="1"/>
</dbReference>
<evidence type="ECO:0000259" key="2">
    <source>
        <dbReference type="Pfam" id="PF01182"/>
    </source>
</evidence>
<protein>
    <submittedName>
        <fullName evidence="3">Galactosamine-6-phosphate isomerase</fullName>
    </submittedName>
</protein>
<name>A0A7T0GYL6_9ENTR</name>
<keyword evidence="1" id="KW-0378">Hydrolase</keyword>
<dbReference type="GO" id="GO:0006043">
    <property type="term" value="P:glucosamine catabolic process"/>
    <property type="evidence" value="ECO:0007669"/>
    <property type="project" value="TreeGrafter"/>
</dbReference>
<dbReference type="Pfam" id="PF01182">
    <property type="entry name" value="Glucosamine_iso"/>
    <property type="match status" value="1"/>
</dbReference>
<dbReference type="InterPro" id="IPR004547">
    <property type="entry name" value="Glucosamine6P_isomerase"/>
</dbReference>
<organism evidence="3">
    <name type="scientific">Enterobacter mori</name>
    <dbReference type="NCBI Taxonomy" id="539813"/>
    <lineage>
        <taxon>Bacteria</taxon>
        <taxon>Pseudomonadati</taxon>
        <taxon>Pseudomonadota</taxon>
        <taxon>Gammaproteobacteria</taxon>
        <taxon>Enterobacterales</taxon>
        <taxon>Enterobacteriaceae</taxon>
        <taxon>Enterobacter</taxon>
    </lineage>
</organism>
<dbReference type="GO" id="GO:0004342">
    <property type="term" value="F:glucosamine-6-phosphate deaminase activity"/>
    <property type="evidence" value="ECO:0007669"/>
    <property type="project" value="InterPro"/>
</dbReference>
<dbReference type="AlphaFoldDB" id="A0A7T0GYL6"/>
<dbReference type="InterPro" id="IPR037171">
    <property type="entry name" value="NagB/RpiA_transferase-like"/>
</dbReference>
<reference evidence="3" key="1">
    <citation type="submission" date="2020-09" db="EMBL/GenBank/DDBJ databases">
        <title>First Report of a novel Colistin-Resistant species of Enterobacter cloacae complex Producing MCR-5 isolated from hospital sewage water.</title>
        <authorList>
            <person name="Zhou K."/>
        </authorList>
    </citation>
    <scope>NUCLEOTIDE SEQUENCE [LARGE SCALE GENOMIC DNA]</scope>
    <source>
        <strain evidence="3">HSW1412</strain>
    </source>
</reference>
<dbReference type="GO" id="GO:0019262">
    <property type="term" value="P:N-acetylneuraminate catabolic process"/>
    <property type="evidence" value="ECO:0007669"/>
    <property type="project" value="TreeGrafter"/>
</dbReference>
<sequence length="236" mass="25738">MSTIAFQDYPDYESLSEAASEHLLTLVQCKPDAVICVATGATPLLTYQRFVDKVKAYGIDISGVTFVKLDEWVGLAPDNPATCEVFLQQHLLKPLGVAPERYIAFASDKADQHECNRVTRDIAARGGLDLCVLGIGKNGHLGLNEPDDWLEPGCHITSLDERTRMHEMLRAAGTSVEQGITLGLQDMLAAKDVLLLVAGEGKQQAFSAMKEGKVSTKVPASFLWLHPKTSCLYCTM</sequence>
<dbReference type="Gene3D" id="3.40.50.1360">
    <property type="match status" value="1"/>
</dbReference>
<dbReference type="GO" id="GO:0042802">
    <property type="term" value="F:identical protein binding"/>
    <property type="evidence" value="ECO:0007669"/>
    <property type="project" value="TreeGrafter"/>
</dbReference>
<dbReference type="GO" id="GO:0005975">
    <property type="term" value="P:carbohydrate metabolic process"/>
    <property type="evidence" value="ECO:0007669"/>
    <property type="project" value="InterPro"/>
</dbReference>
<dbReference type="NCBIfam" id="NF007291">
    <property type="entry name" value="PRK09762.1"/>
    <property type="match status" value="1"/>
</dbReference>
<dbReference type="PANTHER" id="PTHR11280:SF5">
    <property type="entry name" value="GLUCOSAMINE-6-PHOSPHATE ISOMERASE"/>
    <property type="match status" value="1"/>
</dbReference>
<evidence type="ECO:0000313" key="3">
    <source>
        <dbReference type="EMBL" id="QPK00042.1"/>
    </source>
</evidence>
<proteinExistence type="predicted"/>
<dbReference type="SUPFAM" id="SSF100950">
    <property type="entry name" value="NagB/RpiA/CoA transferase-like"/>
    <property type="match status" value="1"/>
</dbReference>
<feature type="domain" description="Glucosamine/galactosamine-6-phosphate isomerase" evidence="2">
    <location>
        <begin position="15"/>
        <end position="223"/>
    </location>
</feature>
<dbReference type="GO" id="GO:0006046">
    <property type="term" value="P:N-acetylglucosamine catabolic process"/>
    <property type="evidence" value="ECO:0007669"/>
    <property type="project" value="TreeGrafter"/>
</dbReference>
<dbReference type="GO" id="GO:0005829">
    <property type="term" value="C:cytosol"/>
    <property type="evidence" value="ECO:0007669"/>
    <property type="project" value="TreeGrafter"/>
</dbReference>
<gene>
    <name evidence="3" type="ORF">IDM36_19560</name>
</gene>
<evidence type="ECO:0000256" key="1">
    <source>
        <dbReference type="ARBA" id="ARBA00022801"/>
    </source>
</evidence>
<dbReference type="InterPro" id="IPR018321">
    <property type="entry name" value="Glucosamine6P_isomerase_CS"/>
</dbReference>
<keyword evidence="3" id="KW-0413">Isomerase</keyword>
<dbReference type="GO" id="GO:0016853">
    <property type="term" value="F:isomerase activity"/>
    <property type="evidence" value="ECO:0007669"/>
    <property type="project" value="UniProtKB-KW"/>
</dbReference>
<accession>A0A7T0GYL6</accession>